<dbReference type="Pfam" id="PF12838">
    <property type="entry name" value="Fer4_7"/>
    <property type="match status" value="1"/>
</dbReference>
<accession>A0ABQ1QWF4</accession>
<dbReference type="PROSITE" id="PS51379">
    <property type="entry name" value="4FE4S_FER_2"/>
    <property type="match status" value="3"/>
</dbReference>
<dbReference type="Gene3D" id="1.10.1060.10">
    <property type="entry name" value="Alpha-helical ferredoxin"/>
    <property type="match status" value="1"/>
</dbReference>
<evidence type="ECO:0000259" key="4">
    <source>
        <dbReference type="PROSITE" id="PS51379"/>
    </source>
</evidence>
<dbReference type="Gene3D" id="3.50.50.60">
    <property type="entry name" value="FAD/NAD(P)-binding domain"/>
    <property type="match status" value="2"/>
</dbReference>
<organism evidence="5 6">
    <name type="scientific">Sinisalibacter lacisalsi</name>
    <dbReference type="NCBI Taxonomy" id="1526570"/>
    <lineage>
        <taxon>Bacteria</taxon>
        <taxon>Pseudomonadati</taxon>
        <taxon>Pseudomonadota</taxon>
        <taxon>Alphaproteobacteria</taxon>
        <taxon>Rhodobacterales</taxon>
        <taxon>Roseobacteraceae</taxon>
        <taxon>Sinisalibacter</taxon>
    </lineage>
</organism>
<dbReference type="Proteomes" id="UP000617355">
    <property type="component" value="Unassembled WGS sequence"/>
</dbReference>
<gene>
    <name evidence="5" type="ORF">GCM10011358_32430</name>
</gene>
<comment type="caution">
    <text evidence="5">The sequence shown here is derived from an EMBL/GenBank/DDBJ whole genome shotgun (WGS) entry which is preliminary data.</text>
</comment>
<feature type="domain" description="4Fe-4S ferredoxin-type" evidence="4">
    <location>
        <begin position="173"/>
        <end position="201"/>
    </location>
</feature>
<dbReference type="Pfam" id="PF14691">
    <property type="entry name" value="Fer4_20"/>
    <property type="match status" value="1"/>
</dbReference>
<evidence type="ECO:0000313" key="6">
    <source>
        <dbReference type="Proteomes" id="UP000617355"/>
    </source>
</evidence>
<dbReference type="Pfam" id="PF07992">
    <property type="entry name" value="Pyr_redox_2"/>
    <property type="match status" value="1"/>
</dbReference>
<dbReference type="SUPFAM" id="SSF46548">
    <property type="entry name" value="alpha-helical ferredoxin"/>
    <property type="match status" value="1"/>
</dbReference>
<dbReference type="InterPro" id="IPR036188">
    <property type="entry name" value="FAD/NAD-bd_sf"/>
</dbReference>
<dbReference type="PROSITE" id="PS00198">
    <property type="entry name" value="4FE4S_FER_1"/>
    <property type="match status" value="1"/>
</dbReference>
<keyword evidence="3" id="KW-0411">Iron-sulfur</keyword>
<reference evidence="6" key="1">
    <citation type="journal article" date="2019" name="Int. J. Syst. Evol. Microbiol.">
        <title>The Global Catalogue of Microorganisms (GCM) 10K type strain sequencing project: providing services to taxonomists for standard genome sequencing and annotation.</title>
        <authorList>
            <consortium name="The Broad Institute Genomics Platform"/>
            <consortium name="The Broad Institute Genome Sequencing Center for Infectious Disease"/>
            <person name="Wu L."/>
            <person name="Ma J."/>
        </authorList>
    </citation>
    <scope>NUCLEOTIDE SEQUENCE [LARGE SCALE GENOMIC DNA]</scope>
    <source>
        <strain evidence="6">CGMCC 1.12922</strain>
    </source>
</reference>
<dbReference type="PRINTS" id="PR00368">
    <property type="entry name" value="FADPNR"/>
</dbReference>
<dbReference type="Gene3D" id="3.30.70.3270">
    <property type="match status" value="1"/>
</dbReference>
<keyword evidence="6" id="KW-1185">Reference proteome</keyword>
<evidence type="ECO:0000256" key="2">
    <source>
        <dbReference type="ARBA" id="ARBA00023004"/>
    </source>
</evidence>
<dbReference type="InterPro" id="IPR017900">
    <property type="entry name" value="4Fe4S_Fe_S_CS"/>
</dbReference>
<evidence type="ECO:0000256" key="3">
    <source>
        <dbReference type="ARBA" id="ARBA00023014"/>
    </source>
</evidence>
<dbReference type="InterPro" id="IPR028261">
    <property type="entry name" value="DPD_II"/>
</dbReference>
<protein>
    <submittedName>
        <fullName evidence="5">Oxidoreductase</fullName>
    </submittedName>
</protein>
<dbReference type="RefSeq" id="WP_188529822.1">
    <property type="nucleotide sequence ID" value="NZ_BMGI01000006.1"/>
</dbReference>
<proteinExistence type="predicted"/>
<dbReference type="PANTHER" id="PTHR42783">
    <property type="entry name" value="GLUTAMATE SYNTHASE [NADPH] SMALL CHAIN"/>
    <property type="match status" value="1"/>
</dbReference>
<feature type="domain" description="4Fe-4S ferredoxin-type" evidence="4">
    <location>
        <begin position="38"/>
        <end position="67"/>
    </location>
</feature>
<name>A0ABQ1QWF4_9RHOB</name>
<evidence type="ECO:0000313" key="5">
    <source>
        <dbReference type="EMBL" id="GGD46266.1"/>
    </source>
</evidence>
<dbReference type="PRINTS" id="PR00469">
    <property type="entry name" value="PNDRDTASEII"/>
</dbReference>
<sequence>MGSLRDVLSPFTAWKHVIETPVTIRNPIGREAADGYRGFHQNDIEKCIGCGSCEVICQNAAIDMVPVSDPVDGDSGLRPKIDYGRCCWCALCVDVCMTGSLTMSNEYTWVDTDPDAFRFIPGVDPKPWDDLEKGYRREGGRVLTGAERVEMGELAPEARIDNFDEIVAGYTREQAMIEADRCVECGLCVATCPAHMDIPDYIAAIREGDYDLGLQILYETNPFSEVCGRVCTHKCETACAARHEGDPIAIRWLKRHIVDNVSEDRRLEIVGTPQTLPTRRKVAIVGAGPAGLTAAYDLARQGHAVTVYEAQDKPGGMMRFGIPEYRLPYAALDRDIAVIAAQGVKIETGVRIGHEITMDRLRAENDAVVLSIGLHIGRSTRIPGTEGGGVETAIDLLRRITAGEEVPVPKQVLVIGGGNVAMDIARSMARLQKVKHGAVGVTVTALEDFAHFLADREEIEESLEEGVEIIDARGPQEVVRFKSGNRKGEVKGLRSWAVTSIFDDKGRFAPQYDQGDERLHPAEMVVEAIGQAADVSILGEDLTEALDWNRGRLAVDVAGRTSEPWLWAAGDAVHGPDVITAVADGHRVAASVGAMLMAMGEVAR</sequence>
<dbReference type="InterPro" id="IPR023753">
    <property type="entry name" value="FAD/NAD-binding_dom"/>
</dbReference>
<evidence type="ECO:0000256" key="1">
    <source>
        <dbReference type="ARBA" id="ARBA00022723"/>
    </source>
</evidence>
<dbReference type="SUPFAM" id="SSF51971">
    <property type="entry name" value="Nucleotide-binding domain"/>
    <property type="match status" value="2"/>
</dbReference>
<keyword evidence="1" id="KW-0479">Metal-binding</keyword>
<keyword evidence="2" id="KW-0408">Iron</keyword>
<dbReference type="InterPro" id="IPR017896">
    <property type="entry name" value="4Fe4S_Fe-S-bd"/>
</dbReference>
<dbReference type="EMBL" id="BMGI01000006">
    <property type="protein sequence ID" value="GGD46266.1"/>
    <property type="molecule type" value="Genomic_DNA"/>
</dbReference>
<feature type="domain" description="4Fe-4S ferredoxin-type" evidence="4">
    <location>
        <begin position="77"/>
        <end position="106"/>
    </location>
</feature>
<dbReference type="PANTHER" id="PTHR42783:SF3">
    <property type="entry name" value="GLUTAMATE SYNTHASE [NADPH] SMALL CHAIN-RELATED"/>
    <property type="match status" value="1"/>
</dbReference>
<dbReference type="InterPro" id="IPR009051">
    <property type="entry name" value="Helical_ferredxn"/>
</dbReference>
<dbReference type="SUPFAM" id="SSF54862">
    <property type="entry name" value="4Fe-4S ferredoxins"/>
    <property type="match status" value="1"/>
</dbReference>